<feature type="transmembrane region" description="Helical" evidence="1">
    <location>
        <begin position="79"/>
        <end position="96"/>
    </location>
</feature>
<dbReference type="PANTHER" id="PTHR37814:SF1">
    <property type="entry name" value="MEMBRANE PROTEIN"/>
    <property type="match status" value="1"/>
</dbReference>
<feature type="transmembrane region" description="Helical" evidence="1">
    <location>
        <begin position="311"/>
        <end position="332"/>
    </location>
</feature>
<sequence>MMKGFKWIGLIVATMIGAGYASGREIWEFFGHDSSFAIILFAILFTISCHVILSLSYELKSDDYMPLLRRLLGDNWAKLYDWSILLYLFSTIFVMISGSGATVAVFEWPPVIGIALMVIGLLIVVPKGMDGILSVNRLLLPLMVVALSLVLILFVWREHIPLWGYDMGGQGNWMASIPFTSLNVLPLIAVLGAVGKNIKQPQEIYVASIGSGLILGVISYLYNMSLVQVADQLYFYDVPLFAILYGYRIEIFFGMAGLLIFAIYTTALTSLFGLIARIQSYFPLTEGKLGLALIVLALPFTLVGFSDLISYLYPLYGVINLYVLAMLLLFPLTKRANQFKT</sequence>
<feature type="transmembrane region" description="Helical" evidence="1">
    <location>
        <begin position="39"/>
        <end position="59"/>
    </location>
</feature>
<feature type="transmembrane region" description="Helical" evidence="1">
    <location>
        <begin position="176"/>
        <end position="195"/>
    </location>
</feature>
<evidence type="ECO:0000313" key="3">
    <source>
        <dbReference type="Proteomes" id="UP001549167"/>
    </source>
</evidence>
<proteinExistence type="predicted"/>
<comment type="caution">
    <text evidence="2">The sequence shown here is derived from an EMBL/GenBank/DDBJ whole genome shotgun (WGS) entry which is preliminary data.</text>
</comment>
<feature type="transmembrane region" description="Helical" evidence="1">
    <location>
        <begin position="204"/>
        <end position="222"/>
    </location>
</feature>
<reference evidence="2 3" key="1">
    <citation type="submission" date="2024-06" db="EMBL/GenBank/DDBJ databases">
        <title>Genomic Encyclopedia of Type Strains, Phase IV (KMG-IV): sequencing the most valuable type-strain genomes for metagenomic binning, comparative biology and taxonomic classification.</title>
        <authorList>
            <person name="Goeker M."/>
        </authorList>
    </citation>
    <scope>NUCLEOTIDE SEQUENCE [LARGE SCALE GENOMIC DNA]</scope>
    <source>
        <strain evidence="2 3">DSM 23520</strain>
    </source>
</reference>
<keyword evidence="1" id="KW-0472">Membrane</keyword>
<name>A0ABV2KXJ2_9BACI</name>
<dbReference type="Proteomes" id="UP001549167">
    <property type="component" value="Unassembled WGS sequence"/>
</dbReference>
<evidence type="ECO:0000256" key="1">
    <source>
        <dbReference type="SAM" id="Phobius"/>
    </source>
</evidence>
<feature type="transmembrane region" description="Helical" evidence="1">
    <location>
        <begin position="251"/>
        <end position="275"/>
    </location>
</feature>
<evidence type="ECO:0000313" key="2">
    <source>
        <dbReference type="EMBL" id="MET3683837.1"/>
    </source>
</evidence>
<feature type="transmembrane region" description="Helical" evidence="1">
    <location>
        <begin position="138"/>
        <end position="156"/>
    </location>
</feature>
<dbReference type="PANTHER" id="PTHR37814">
    <property type="entry name" value="CONSERVED MEMBRANE PROTEIN"/>
    <property type="match status" value="1"/>
</dbReference>
<keyword evidence="1" id="KW-0812">Transmembrane</keyword>
<feature type="transmembrane region" description="Helical" evidence="1">
    <location>
        <begin position="108"/>
        <end position="126"/>
    </location>
</feature>
<keyword evidence="3" id="KW-1185">Reference proteome</keyword>
<keyword evidence="1" id="KW-1133">Transmembrane helix</keyword>
<dbReference type="InterPro" id="IPR038728">
    <property type="entry name" value="YkvI-like"/>
</dbReference>
<protein>
    <submittedName>
        <fullName evidence="2">Membrane protein YkvI</fullName>
    </submittedName>
</protein>
<dbReference type="EMBL" id="JBEPMX010000009">
    <property type="protein sequence ID" value="MET3683837.1"/>
    <property type="molecule type" value="Genomic_DNA"/>
</dbReference>
<dbReference type="RefSeq" id="WP_354220613.1">
    <property type="nucleotide sequence ID" value="NZ_JBEPMX010000009.1"/>
</dbReference>
<gene>
    <name evidence="2" type="ORF">ABID56_001947</name>
</gene>
<accession>A0ABV2KXJ2</accession>
<organism evidence="2 3">
    <name type="scientific">Alkalibacillus flavidus</name>
    <dbReference type="NCBI Taxonomy" id="546021"/>
    <lineage>
        <taxon>Bacteria</taxon>
        <taxon>Bacillati</taxon>
        <taxon>Bacillota</taxon>
        <taxon>Bacilli</taxon>
        <taxon>Bacillales</taxon>
        <taxon>Bacillaceae</taxon>
        <taxon>Alkalibacillus</taxon>
    </lineage>
</organism>
<feature type="transmembrane region" description="Helical" evidence="1">
    <location>
        <begin position="287"/>
        <end position="305"/>
    </location>
</feature>